<protein>
    <submittedName>
        <fullName evidence="1">Uncharacterized protein</fullName>
    </submittedName>
</protein>
<organism evidence="1 2">
    <name type="scientific">Cordylochernes scorpioides</name>
    <dbReference type="NCBI Taxonomy" id="51811"/>
    <lineage>
        <taxon>Eukaryota</taxon>
        <taxon>Metazoa</taxon>
        <taxon>Ecdysozoa</taxon>
        <taxon>Arthropoda</taxon>
        <taxon>Chelicerata</taxon>
        <taxon>Arachnida</taxon>
        <taxon>Pseudoscorpiones</taxon>
        <taxon>Cheliferoidea</taxon>
        <taxon>Chernetidae</taxon>
        <taxon>Cordylochernes</taxon>
    </lineage>
</organism>
<sequence>MLQWPPILAKVQHHQRVQVTKWGSGTFVLGFEVDTINSVHFSNHTGPRFETTLLESVNGKAYIPRDIVKGEL</sequence>
<evidence type="ECO:0000313" key="2">
    <source>
        <dbReference type="Proteomes" id="UP001235939"/>
    </source>
</evidence>
<dbReference type="Proteomes" id="UP001235939">
    <property type="component" value="Chromosome 17"/>
</dbReference>
<dbReference type="EMBL" id="CP092879">
    <property type="protein sequence ID" value="UYV78967.1"/>
    <property type="molecule type" value="Genomic_DNA"/>
</dbReference>
<proteinExistence type="predicted"/>
<accession>A0ABY6LEV7</accession>
<evidence type="ECO:0000313" key="1">
    <source>
        <dbReference type="EMBL" id="UYV78967.1"/>
    </source>
</evidence>
<reference evidence="1 2" key="1">
    <citation type="submission" date="2022-01" db="EMBL/GenBank/DDBJ databases">
        <title>A chromosomal length assembly of Cordylochernes scorpioides.</title>
        <authorList>
            <person name="Zeh D."/>
            <person name="Zeh J."/>
        </authorList>
    </citation>
    <scope>NUCLEOTIDE SEQUENCE [LARGE SCALE GENOMIC DNA]</scope>
    <source>
        <strain evidence="1">IN4F17</strain>
        <tissue evidence="1">Whole Body</tissue>
    </source>
</reference>
<keyword evidence="2" id="KW-1185">Reference proteome</keyword>
<gene>
    <name evidence="1" type="ORF">LAZ67_17000520</name>
</gene>
<name>A0ABY6LEV7_9ARAC</name>